<dbReference type="SUPFAM" id="SSF53098">
    <property type="entry name" value="Ribonuclease H-like"/>
    <property type="match status" value="1"/>
</dbReference>
<dbReference type="Proteomes" id="UP001162060">
    <property type="component" value="Unassembled WGS sequence"/>
</dbReference>
<dbReference type="Gene3D" id="3.30.420.10">
    <property type="entry name" value="Ribonuclease H-like superfamily/Ribonuclease H"/>
    <property type="match status" value="1"/>
</dbReference>
<dbReference type="EMBL" id="CAKLBY020000287">
    <property type="protein sequence ID" value="CAK7943083.1"/>
    <property type="molecule type" value="Genomic_DNA"/>
</dbReference>
<name>A0AAV1VAM0_9STRA</name>
<organism evidence="1 2">
    <name type="scientific">Peronospora matthiolae</name>
    <dbReference type="NCBI Taxonomy" id="2874970"/>
    <lineage>
        <taxon>Eukaryota</taxon>
        <taxon>Sar</taxon>
        <taxon>Stramenopiles</taxon>
        <taxon>Oomycota</taxon>
        <taxon>Peronosporomycetes</taxon>
        <taxon>Peronosporales</taxon>
        <taxon>Peronosporaceae</taxon>
        <taxon>Peronospora</taxon>
    </lineage>
</organism>
<dbReference type="GO" id="GO:0003676">
    <property type="term" value="F:nucleic acid binding"/>
    <property type="evidence" value="ECO:0007669"/>
    <property type="project" value="InterPro"/>
</dbReference>
<protein>
    <recommendedName>
        <fullName evidence="3">RNase H type-1 domain-containing protein</fullName>
    </recommendedName>
</protein>
<evidence type="ECO:0000313" key="1">
    <source>
        <dbReference type="EMBL" id="CAK7943083.1"/>
    </source>
</evidence>
<evidence type="ECO:0000313" key="2">
    <source>
        <dbReference type="Proteomes" id="UP001162060"/>
    </source>
</evidence>
<dbReference type="InterPro" id="IPR012337">
    <property type="entry name" value="RNaseH-like_sf"/>
</dbReference>
<sequence>MEVKKCERGEEEILGMLAASITPREEMDEMLIAISPRKDCRLKISTSPPTVEVDEKLLVASFDGSARIKKKGGSFSAVIWRLPEWKIVAGEYRYALDLTVNEAEYNSFLLGFELLADLDRGRVIFCGDSNLVIRQMRG</sequence>
<comment type="caution">
    <text evidence="1">The sequence shown here is derived from an EMBL/GenBank/DDBJ whole genome shotgun (WGS) entry which is preliminary data.</text>
</comment>
<accession>A0AAV1VAM0</accession>
<evidence type="ECO:0008006" key="3">
    <source>
        <dbReference type="Google" id="ProtNLM"/>
    </source>
</evidence>
<gene>
    <name evidence="1" type="ORF">PM001_LOCUS28233</name>
</gene>
<dbReference type="InterPro" id="IPR036397">
    <property type="entry name" value="RNaseH_sf"/>
</dbReference>
<reference evidence="1" key="1">
    <citation type="submission" date="2024-01" db="EMBL/GenBank/DDBJ databases">
        <authorList>
            <person name="Webb A."/>
        </authorList>
    </citation>
    <scope>NUCLEOTIDE SEQUENCE</scope>
    <source>
        <strain evidence="1">Pm1</strain>
    </source>
</reference>
<proteinExistence type="predicted"/>
<dbReference type="AlphaFoldDB" id="A0AAV1VAM0"/>